<sequence length="970" mass="113220">MALSEEVMKNLFNQFTKDLDYKLNQIEEGITTKINNNIDEKFIAYREELKQLKEKSEMQELRLDAVESQIRLRHLILFGIAEEEKSYFELEKLVLDIINIKLEITCDKSEIEFVRRIGKKNNKPRPICFGLTTLGKKISILKEKYKLDDTGAYFKEDFPPKVLEIRKNLQERIKEEGKKGNRATIRYDRLVILKGDKTTNSDESNKDTLDQPGPSCAQITKSKTTNKRVVILELKINGREIKIIQVYAPTNSKDTTEEQVEEFFDDIQKALSDLNRKQEIIVMGDFNSQIGQGESYERPTSADEIEVKLKKVISENKVQRVYDIIEEVIKQIMVKLKTKKPESTEKISSKTKILLDKREKLNSIENQTTNDREELKNIQNELKINMKLDIENFYNARIEKILATTASTKSISKLKEIGKTLVPALHNKHDKKCTNRKEILEIATEFYSNLYKSPNNNEREKKSAHTDKELREGIPMFLECEIIAAINSLKNEKAPGIDNITNEILKTYKLELLPSFLHLFNLILKTNDIPRQWFHSSIVLLHKKGPHTDINNYRPISLSPVIYKIFMTLIKNRLYNILNEQQSREQAGFRRGFSTTDHLHALNMIMEKYSEFRKTLFLCFVDFTKAFDSVSHSYMIKALQGVATEYVELIDKIYSECTASIRMEKDGDKFNIQRGVKQGDPLSPIIFNCILEEIFRSKDLTEYGLKIDGENLTALRFADDIVFLTENRESLQNLMNIFQDQTAPTGLTMNESKTKIMANQPHDPITINNKELESVTDYIYLGQLFSFSNKMTKEIDRRINIAWKRYWSLKHIFKGNFALSLKRLVFNSVIMPTLTYGSQTWTLTEALKQKLTSCQRAMERSMMNLKKIDKVRSADIRNETKVEDVLETLQINKLRWAGHVMRMGDNRWTIRTTEWWPRDGSRRVGRPLARWDDELRARCPMWRRLARSREHWNIMCQLSKNANNTYSECV</sequence>
<dbReference type="SUPFAM" id="SSF56219">
    <property type="entry name" value="DNase I-like"/>
    <property type="match status" value="1"/>
</dbReference>
<gene>
    <name evidence="4" type="ORF">PLXY2_LOCUS7281</name>
</gene>
<dbReference type="CDD" id="cd01650">
    <property type="entry name" value="RT_nLTR_like"/>
    <property type="match status" value="1"/>
</dbReference>
<dbReference type="Proteomes" id="UP000653454">
    <property type="component" value="Unassembled WGS sequence"/>
</dbReference>
<keyword evidence="1" id="KW-0175">Coiled coil</keyword>
<keyword evidence="5" id="KW-1185">Reference proteome</keyword>
<feature type="compositionally biased region" description="Basic and acidic residues" evidence="2">
    <location>
        <begin position="198"/>
        <end position="209"/>
    </location>
</feature>
<evidence type="ECO:0000256" key="2">
    <source>
        <dbReference type="SAM" id="MobiDB-lite"/>
    </source>
</evidence>
<dbReference type="InterPro" id="IPR000477">
    <property type="entry name" value="RT_dom"/>
</dbReference>
<dbReference type="Pfam" id="PF00078">
    <property type="entry name" value="RVT_1"/>
    <property type="match status" value="1"/>
</dbReference>
<dbReference type="GO" id="GO:0071897">
    <property type="term" value="P:DNA biosynthetic process"/>
    <property type="evidence" value="ECO:0007669"/>
    <property type="project" value="UniProtKB-ARBA"/>
</dbReference>
<protein>
    <submittedName>
        <fullName evidence="4">(diamondback moth) hypothetical protein</fullName>
    </submittedName>
</protein>
<dbReference type="InterPro" id="IPR043502">
    <property type="entry name" value="DNA/RNA_pol_sf"/>
</dbReference>
<organism evidence="4 5">
    <name type="scientific">Plutella xylostella</name>
    <name type="common">Diamondback moth</name>
    <name type="synonym">Plutella maculipennis</name>
    <dbReference type="NCBI Taxonomy" id="51655"/>
    <lineage>
        <taxon>Eukaryota</taxon>
        <taxon>Metazoa</taxon>
        <taxon>Ecdysozoa</taxon>
        <taxon>Arthropoda</taxon>
        <taxon>Hexapoda</taxon>
        <taxon>Insecta</taxon>
        <taxon>Pterygota</taxon>
        <taxon>Neoptera</taxon>
        <taxon>Endopterygota</taxon>
        <taxon>Lepidoptera</taxon>
        <taxon>Glossata</taxon>
        <taxon>Ditrysia</taxon>
        <taxon>Yponomeutoidea</taxon>
        <taxon>Plutellidae</taxon>
        <taxon>Plutella</taxon>
    </lineage>
</organism>
<dbReference type="PANTHER" id="PTHR47027">
    <property type="entry name" value="REVERSE TRANSCRIPTASE DOMAIN-CONTAINING PROTEIN"/>
    <property type="match status" value="1"/>
</dbReference>
<proteinExistence type="predicted"/>
<evidence type="ECO:0000313" key="4">
    <source>
        <dbReference type="EMBL" id="CAG9121003.1"/>
    </source>
</evidence>
<feature type="domain" description="Reverse transcriptase" evidence="3">
    <location>
        <begin position="522"/>
        <end position="785"/>
    </location>
</feature>
<dbReference type="SUPFAM" id="SSF56672">
    <property type="entry name" value="DNA/RNA polymerases"/>
    <property type="match status" value="1"/>
</dbReference>
<comment type="caution">
    <text evidence="4">The sequence shown here is derived from an EMBL/GenBank/DDBJ whole genome shotgun (WGS) entry which is preliminary data.</text>
</comment>
<dbReference type="Gene3D" id="3.60.10.10">
    <property type="entry name" value="Endonuclease/exonuclease/phosphatase"/>
    <property type="match status" value="1"/>
</dbReference>
<dbReference type="InterPro" id="IPR036691">
    <property type="entry name" value="Endo/exonu/phosph_ase_sf"/>
</dbReference>
<evidence type="ECO:0000256" key="1">
    <source>
        <dbReference type="SAM" id="Coils"/>
    </source>
</evidence>
<dbReference type="EMBL" id="CAJHNJ030000024">
    <property type="protein sequence ID" value="CAG9121003.1"/>
    <property type="molecule type" value="Genomic_DNA"/>
</dbReference>
<feature type="coiled-coil region" evidence="1">
    <location>
        <begin position="35"/>
        <end position="69"/>
    </location>
</feature>
<dbReference type="PROSITE" id="PS50878">
    <property type="entry name" value="RT_POL"/>
    <property type="match status" value="1"/>
</dbReference>
<reference evidence="4" key="1">
    <citation type="submission" date="2020-11" db="EMBL/GenBank/DDBJ databases">
        <authorList>
            <person name="Whiteford S."/>
        </authorList>
    </citation>
    <scope>NUCLEOTIDE SEQUENCE</scope>
</reference>
<dbReference type="AlphaFoldDB" id="A0A8S4EZL1"/>
<name>A0A8S4EZL1_PLUXY</name>
<dbReference type="PANTHER" id="PTHR47027:SF20">
    <property type="entry name" value="REVERSE TRANSCRIPTASE-LIKE PROTEIN WITH RNA-DIRECTED DNA POLYMERASE DOMAIN"/>
    <property type="match status" value="1"/>
</dbReference>
<evidence type="ECO:0000313" key="5">
    <source>
        <dbReference type="Proteomes" id="UP000653454"/>
    </source>
</evidence>
<accession>A0A8S4EZL1</accession>
<feature type="region of interest" description="Disordered" evidence="2">
    <location>
        <begin position="198"/>
        <end position="218"/>
    </location>
</feature>
<evidence type="ECO:0000259" key="3">
    <source>
        <dbReference type="PROSITE" id="PS50878"/>
    </source>
</evidence>